<evidence type="ECO:0000256" key="7">
    <source>
        <dbReference type="SAM" id="Phobius"/>
    </source>
</evidence>
<dbReference type="GO" id="GO:0019646">
    <property type="term" value="P:aerobic electron transport chain"/>
    <property type="evidence" value="ECO:0007669"/>
    <property type="project" value="InterPro"/>
</dbReference>
<dbReference type="GO" id="GO:0004129">
    <property type="term" value="F:cytochrome-c oxidase activity"/>
    <property type="evidence" value="ECO:0007669"/>
    <property type="project" value="InterPro"/>
</dbReference>
<evidence type="ECO:0000313" key="9">
    <source>
        <dbReference type="EMBL" id="CEN51513.1"/>
    </source>
</evidence>
<gene>
    <name evidence="9" type="ORF">CCAN11_2320010</name>
</gene>
<dbReference type="Gene3D" id="1.20.120.80">
    <property type="entry name" value="Cytochrome c oxidase, subunit III, four-helix bundle"/>
    <property type="match status" value="1"/>
</dbReference>
<evidence type="ECO:0000256" key="6">
    <source>
        <dbReference type="RuleBase" id="RU003376"/>
    </source>
</evidence>
<comment type="similarity">
    <text evidence="2 6">Belongs to the cytochrome c oxidase subunit 3 family.</text>
</comment>
<dbReference type="InterPro" id="IPR024791">
    <property type="entry name" value="Cyt_c/ubiquinol_Oxase_su3"/>
</dbReference>
<feature type="transmembrane region" description="Helical" evidence="7">
    <location>
        <begin position="130"/>
        <end position="155"/>
    </location>
</feature>
<keyword evidence="3 6" id="KW-0812">Transmembrane</keyword>
<feature type="transmembrane region" description="Helical" evidence="7">
    <location>
        <begin position="21"/>
        <end position="41"/>
    </location>
</feature>
<keyword evidence="4 7" id="KW-1133">Transmembrane helix</keyword>
<evidence type="ECO:0000256" key="5">
    <source>
        <dbReference type="ARBA" id="ARBA00023136"/>
    </source>
</evidence>
<dbReference type="AlphaFoldDB" id="A0A0B7INE9"/>
<sequence>MDSIMDITELEKGKRAQKMMLWFGIVSLSMTFAGLTSAYVVSGSSRPDWLSDLRLPTAFFISTAVLLLSSFLFWTAKKSIKNQKYKQATLLLWSVFVCGIAFIVLQFSGFSEFVSQGYYFTGSESNVTVSYIYIIAFLHIVHVIAGLLVVLTLIYKHTKRKYTPENTLGIDLGLTFWNFLDLLWLYLIIFFYFYR</sequence>
<feature type="transmembrane region" description="Helical" evidence="7">
    <location>
        <begin position="53"/>
        <end position="76"/>
    </location>
</feature>
<dbReference type="Proteomes" id="UP000039370">
    <property type="component" value="Unassembled WGS sequence"/>
</dbReference>
<keyword evidence="5 7" id="KW-0472">Membrane</keyword>
<dbReference type="SUPFAM" id="SSF81452">
    <property type="entry name" value="Cytochrome c oxidase subunit III-like"/>
    <property type="match status" value="1"/>
</dbReference>
<dbReference type="GO" id="GO:0005886">
    <property type="term" value="C:plasma membrane"/>
    <property type="evidence" value="ECO:0007669"/>
    <property type="project" value="UniProtKB-SubCell"/>
</dbReference>
<feature type="transmembrane region" description="Helical" evidence="7">
    <location>
        <begin position="176"/>
        <end position="194"/>
    </location>
</feature>
<dbReference type="Pfam" id="PF00510">
    <property type="entry name" value="COX3"/>
    <property type="match status" value="1"/>
</dbReference>
<dbReference type="EMBL" id="CDOK01000149">
    <property type="protein sequence ID" value="CEN51513.1"/>
    <property type="molecule type" value="Genomic_DNA"/>
</dbReference>
<dbReference type="InterPro" id="IPR000298">
    <property type="entry name" value="Cyt_c_oxidase-like_su3"/>
</dbReference>
<accession>A0A0B7INE9</accession>
<dbReference type="GO" id="GO:0016491">
    <property type="term" value="F:oxidoreductase activity"/>
    <property type="evidence" value="ECO:0007669"/>
    <property type="project" value="UniProtKB-KW"/>
</dbReference>
<keyword evidence="9" id="KW-0560">Oxidoreductase</keyword>
<organism evidence="9 10">
    <name type="scientific">Capnocytophaga canimorsus</name>
    <dbReference type="NCBI Taxonomy" id="28188"/>
    <lineage>
        <taxon>Bacteria</taxon>
        <taxon>Pseudomonadati</taxon>
        <taxon>Bacteroidota</taxon>
        <taxon>Flavobacteriia</taxon>
        <taxon>Flavobacteriales</taxon>
        <taxon>Flavobacteriaceae</taxon>
        <taxon>Capnocytophaga</taxon>
    </lineage>
</organism>
<evidence type="ECO:0000313" key="10">
    <source>
        <dbReference type="Proteomes" id="UP000039370"/>
    </source>
</evidence>
<dbReference type="InterPro" id="IPR035973">
    <property type="entry name" value="Cyt_c_oxidase_su3-like_sf"/>
</dbReference>
<evidence type="ECO:0000259" key="8">
    <source>
        <dbReference type="PROSITE" id="PS50253"/>
    </source>
</evidence>
<dbReference type="InterPro" id="IPR013833">
    <property type="entry name" value="Cyt_c_oxidase_su3_a-hlx"/>
</dbReference>
<dbReference type="PROSITE" id="PS50253">
    <property type="entry name" value="COX3"/>
    <property type="match status" value="1"/>
</dbReference>
<comment type="subcellular location">
    <subcellularLocation>
        <location evidence="6">Cell membrane</location>
        <topology evidence="6">Multi-pass membrane protein</topology>
    </subcellularLocation>
    <subcellularLocation>
        <location evidence="1">Membrane</location>
        <topology evidence="1">Multi-pass membrane protein</topology>
    </subcellularLocation>
</comment>
<proteinExistence type="inferred from homology"/>
<name>A0A0B7INE9_9FLAO</name>
<reference evidence="10" key="1">
    <citation type="submission" date="2015-01" db="EMBL/GenBank/DDBJ databases">
        <authorList>
            <person name="MANFREDI Pablo"/>
        </authorList>
    </citation>
    <scope>NUCLEOTIDE SEQUENCE [LARGE SCALE GENOMIC DNA]</scope>
    <source>
        <strain evidence="10">Cc11</strain>
    </source>
</reference>
<evidence type="ECO:0000256" key="1">
    <source>
        <dbReference type="ARBA" id="ARBA00004141"/>
    </source>
</evidence>
<evidence type="ECO:0000256" key="3">
    <source>
        <dbReference type="ARBA" id="ARBA00022692"/>
    </source>
</evidence>
<evidence type="ECO:0000256" key="4">
    <source>
        <dbReference type="ARBA" id="ARBA00022989"/>
    </source>
</evidence>
<feature type="domain" description="Heme-copper oxidase subunit III family profile" evidence="8">
    <location>
        <begin position="1"/>
        <end position="195"/>
    </location>
</feature>
<evidence type="ECO:0000256" key="2">
    <source>
        <dbReference type="ARBA" id="ARBA00010581"/>
    </source>
</evidence>
<protein>
    <submittedName>
        <fullName evidence="9">Oxidase aa(3) subunit 3</fullName>
        <ecNumber evidence="9">1.9.3.1</ecNumber>
    </submittedName>
</protein>
<dbReference type="PANTHER" id="PTHR11403:SF10">
    <property type="entry name" value="CYTOCHROME C OXIDASE"/>
    <property type="match status" value="1"/>
</dbReference>
<dbReference type="EC" id="1.9.3.1" evidence="9"/>
<feature type="transmembrane region" description="Helical" evidence="7">
    <location>
        <begin position="88"/>
        <end position="110"/>
    </location>
</feature>
<dbReference type="PANTHER" id="PTHR11403">
    <property type="entry name" value="CYTOCHROME C OXIDASE SUBUNIT III"/>
    <property type="match status" value="1"/>
</dbReference>